<dbReference type="InterPro" id="IPR036047">
    <property type="entry name" value="F-box-like_dom_sf"/>
</dbReference>
<dbReference type="EMBL" id="ML180005">
    <property type="protein sequence ID" value="THU79601.1"/>
    <property type="molecule type" value="Genomic_DNA"/>
</dbReference>
<gene>
    <name evidence="2" type="ORF">K435DRAFT_875301</name>
</gene>
<dbReference type="SUPFAM" id="SSF52047">
    <property type="entry name" value="RNI-like"/>
    <property type="match status" value="1"/>
</dbReference>
<evidence type="ECO:0000313" key="2">
    <source>
        <dbReference type="EMBL" id="THU79601.1"/>
    </source>
</evidence>
<protein>
    <recommendedName>
        <fullName evidence="1">F-box domain-containing protein</fullName>
    </recommendedName>
</protein>
<dbReference type="Pfam" id="PF12937">
    <property type="entry name" value="F-box-like"/>
    <property type="match status" value="1"/>
</dbReference>
<accession>A0A4S8KV14</accession>
<sequence length="479" mass="53946">MSAFEASEIIEQILRWCDKSSINKCARVSKQWSEIALDLLWHEITDLKALLSPLGVFGYKKTAVSGGGITLLEKPASIRTYELVSQPTNKGWMRLEIHYAPRVRVLRLGPIPEALSRPLDVLCRIRRSSKPLLPNLKTIYYSGLSGKGLMEPLFLFVHEDILEFTLDAREKEPYVDATQIVLEGIHLRMPQLKKLDITVGSDSRYFSSINEVMRNLPSLESVTTSASTDLVALFSFFVTLKNLKTLHITPRYQSNGLVISGMTIFPILGPMKCFRALETLTLFSDYSTASSMLCCMTFPRLESLKILTEREEYPLGLQILLSNIQKSCPNLVRLSLDIESLARSRISQGASRLCVQTTPDLYCVTITNLRPILSISTTFMSFEILYPFRMNLGLNDVEEIASAWPRLKSLNLNAAPLNASLFPTMQRLDLHALLPFARHCPDIEELGIFLNAEYRTLPSESDVDALPSHWPPELAFEAV</sequence>
<dbReference type="Gene3D" id="1.20.1280.50">
    <property type="match status" value="1"/>
</dbReference>
<evidence type="ECO:0000313" key="3">
    <source>
        <dbReference type="Proteomes" id="UP000297245"/>
    </source>
</evidence>
<dbReference type="OrthoDB" id="2447803at2759"/>
<dbReference type="InterPro" id="IPR032675">
    <property type="entry name" value="LRR_dom_sf"/>
</dbReference>
<organism evidence="2 3">
    <name type="scientific">Dendrothele bispora (strain CBS 962.96)</name>
    <dbReference type="NCBI Taxonomy" id="1314807"/>
    <lineage>
        <taxon>Eukaryota</taxon>
        <taxon>Fungi</taxon>
        <taxon>Dikarya</taxon>
        <taxon>Basidiomycota</taxon>
        <taxon>Agaricomycotina</taxon>
        <taxon>Agaricomycetes</taxon>
        <taxon>Agaricomycetidae</taxon>
        <taxon>Agaricales</taxon>
        <taxon>Agaricales incertae sedis</taxon>
        <taxon>Dendrothele</taxon>
    </lineage>
</organism>
<dbReference type="InterPro" id="IPR001810">
    <property type="entry name" value="F-box_dom"/>
</dbReference>
<dbReference type="AlphaFoldDB" id="A0A4S8KV14"/>
<name>A0A4S8KV14_DENBC</name>
<proteinExistence type="predicted"/>
<reference evidence="2 3" key="1">
    <citation type="journal article" date="2019" name="Nat. Ecol. Evol.">
        <title>Megaphylogeny resolves global patterns of mushroom evolution.</title>
        <authorList>
            <person name="Varga T."/>
            <person name="Krizsan K."/>
            <person name="Foldi C."/>
            <person name="Dima B."/>
            <person name="Sanchez-Garcia M."/>
            <person name="Sanchez-Ramirez S."/>
            <person name="Szollosi G.J."/>
            <person name="Szarkandi J.G."/>
            <person name="Papp V."/>
            <person name="Albert L."/>
            <person name="Andreopoulos W."/>
            <person name="Angelini C."/>
            <person name="Antonin V."/>
            <person name="Barry K.W."/>
            <person name="Bougher N.L."/>
            <person name="Buchanan P."/>
            <person name="Buyck B."/>
            <person name="Bense V."/>
            <person name="Catcheside P."/>
            <person name="Chovatia M."/>
            <person name="Cooper J."/>
            <person name="Damon W."/>
            <person name="Desjardin D."/>
            <person name="Finy P."/>
            <person name="Geml J."/>
            <person name="Haridas S."/>
            <person name="Hughes K."/>
            <person name="Justo A."/>
            <person name="Karasinski D."/>
            <person name="Kautmanova I."/>
            <person name="Kiss B."/>
            <person name="Kocsube S."/>
            <person name="Kotiranta H."/>
            <person name="LaButti K.M."/>
            <person name="Lechner B.E."/>
            <person name="Liimatainen K."/>
            <person name="Lipzen A."/>
            <person name="Lukacs Z."/>
            <person name="Mihaltcheva S."/>
            <person name="Morgado L.N."/>
            <person name="Niskanen T."/>
            <person name="Noordeloos M.E."/>
            <person name="Ohm R.A."/>
            <person name="Ortiz-Santana B."/>
            <person name="Ovrebo C."/>
            <person name="Racz N."/>
            <person name="Riley R."/>
            <person name="Savchenko A."/>
            <person name="Shiryaev A."/>
            <person name="Soop K."/>
            <person name="Spirin V."/>
            <person name="Szebenyi C."/>
            <person name="Tomsovsky M."/>
            <person name="Tulloss R.E."/>
            <person name="Uehling J."/>
            <person name="Grigoriev I.V."/>
            <person name="Vagvolgyi C."/>
            <person name="Papp T."/>
            <person name="Martin F.M."/>
            <person name="Miettinen O."/>
            <person name="Hibbett D.S."/>
            <person name="Nagy L.G."/>
        </authorList>
    </citation>
    <scope>NUCLEOTIDE SEQUENCE [LARGE SCALE GENOMIC DNA]</scope>
    <source>
        <strain evidence="2 3">CBS 962.96</strain>
    </source>
</reference>
<keyword evidence="3" id="KW-1185">Reference proteome</keyword>
<evidence type="ECO:0000259" key="1">
    <source>
        <dbReference type="Pfam" id="PF12937"/>
    </source>
</evidence>
<dbReference type="Proteomes" id="UP000297245">
    <property type="component" value="Unassembled WGS sequence"/>
</dbReference>
<dbReference type="Gene3D" id="3.80.10.10">
    <property type="entry name" value="Ribonuclease Inhibitor"/>
    <property type="match status" value="1"/>
</dbReference>
<dbReference type="SUPFAM" id="SSF81383">
    <property type="entry name" value="F-box domain"/>
    <property type="match status" value="1"/>
</dbReference>
<feature type="domain" description="F-box" evidence="1">
    <location>
        <begin position="8"/>
        <end position="44"/>
    </location>
</feature>